<dbReference type="GO" id="GO:0045271">
    <property type="term" value="C:respiratory chain complex I"/>
    <property type="evidence" value="ECO:0007669"/>
    <property type="project" value="InterPro"/>
</dbReference>
<organism evidence="3 4">
    <name type="scientific">Phycomyces blakesleeanus (strain ATCC 8743b / DSM 1359 / FGSC 10004 / NBRC 33097 / NRRL 1555)</name>
    <dbReference type="NCBI Taxonomy" id="763407"/>
    <lineage>
        <taxon>Eukaryota</taxon>
        <taxon>Fungi</taxon>
        <taxon>Fungi incertae sedis</taxon>
        <taxon>Mucoromycota</taxon>
        <taxon>Mucoromycotina</taxon>
        <taxon>Mucoromycetes</taxon>
        <taxon>Mucorales</taxon>
        <taxon>Phycomycetaceae</taxon>
        <taxon>Phycomyces</taxon>
    </lineage>
</organism>
<dbReference type="AlphaFoldDB" id="A0A167MMT2"/>
<dbReference type="GO" id="GO:0032981">
    <property type="term" value="P:mitochondrial respiratory chain complex I assembly"/>
    <property type="evidence" value="ECO:0007669"/>
    <property type="project" value="TreeGrafter"/>
</dbReference>
<keyword evidence="4" id="KW-1185">Reference proteome</keyword>
<evidence type="ECO:0008006" key="5">
    <source>
        <dbReference type="Google" id="ProtNLM"/>
    </source>
</evidence>
<dbReference type="RefSeq" id="XP_018291349.1">
    <property type="nucleotide sequence ID" value="XM_018441553.1"/>
</dbReference>
<evidence type="ECO:0000256" key="2">
    <source>
        <dbReference type="SAM" id="MobiDB-lite"/>
    </source>
</evidence>
<dbReference type="Proteomes" id="UP000077315">
    <property type="component" value="Unassembled WGS sequence"/>
</dbReference>
<comment type="similarity">
    <text evidence="1">Belongs to the complex I NDUFA12 subunit family.</text>
</comment>
<dbReference type="InterPro" id="IPR007763">
    <property type="entry name" value="NDUFA12"/>
</dbReference>
<dbReference type="GO" id="GO:0005739">
    <property type="term" value="C:mitochondrion"/>
    <property type="evidence" value="ECO:0007669"/>
    <property type="project" value="TreeGrafter"/>
</dbReference>
<dbReference type="PANTHER" id="PTHR32470">
    <property type="entry name" value="ADH DEHYDROGENASE [UBIQUINONE] 1 ALPHA SUBCOMPLEX ASSEMBLY FACTOR 2"/>
    <property type="match status" value="1"/>
</dbReference>
<dbReference type="OrthoDB" id="10255576at2759"/>
<accession>A0A167MMT2</accession>
<evidence type="ECO:0000313" key="4">
    <source>
        <dbReference type="Proteomes" id="UP000077315"/>
    </source>
</evidence>
<feature type="compositionally biased region" description="Basic and acidic residues" evidence="2">
    <location>
        <begin position="124"/>
        <end position="141"/>
    </location>
</feature>
<dbReference type="Pfam" id="PF05071">
    <property type="entry name" value="NDUFA12"/>
    <property type="match status" value="1"/>
</dbReference>
<dbReference type="InterPro" id="IPR052618">
    <property type="entry name" value="ComplexI_NDUFA12"/>
</dbReference>
<evidence type="ECO:0000313" key="3">
    <source>
        <dbReference type="EMBL" id="OAD73309.1"/>
    </source>
</evidence>
<name>A0A167MMT2_PHYB8</name>
<dbReference type="GeneID" id="29002459"/>
<dbReference type="STRING" id="763407.A0A167MMT2"/>
<sequence>MSRPASSFLQRFSEVYKTVRFPWKKHALVGKDLEGNEYWEMPNPLDLTMRIGGRVKRWVQMKDHDDMTLLEQSHLPVQWHAWLRHTRPTPPSIQELVMEERRKAIVQGRAKKLDDAWAERKLQIEREEAAEPAKMIERGSPPEDASVEDASSTKKTSRPTGQGDTFVPGEWQPNAPRRR</sequence>
<gene>
    <name evidence="3" type="ORF">PHYBLDRAFT_65913</name>
</gene>
<feature type="region of interest" description="Disordered" evidence="2">
    <location>
        <begin position="124"/>
        <end position="179"/>
    </location>
</feature>
<dbReference type="InParanoid" id="A0A167MMT2"/>
<protein>
    <recommendedName>
        <fullName evidence="5">NADH dehydrogenase [ubiquinone] 1 alpha subcomplex subunit</fullName>
    </recommendedName>
</protein>
<reference evidence="4" key="1">
    <citation type="submission" date="2015-06" db="EMBL/GenBank/DDBJ databases">
        <title>Expansion of signal transduction pathways in fungi by whole-genome duplication.</title>
        <authorList>
            <consortium name="DOE Joint Genome Institute"/>
            <person name="Corrochano L.M."/>
            <person name="Kuo A."/>
            <person name="Marcet-Houben M."/>
            <person name="Polaino S."/>
            <person name="Salamov A."/>
            <person name="Villalobos J.M."/>
            <person name="Alvarez M.I."/>
            <person name="Avalos J."/>
            <person name="Benito E.P."/>
            <person name="Benoit I."/>
            <person name="Burger G."/>
            <person name="Camino L.P."/>
            <person name="Canovas D."/>
            <person name="Cerda-Olmedo E."/>
            <person name="Cheng J.-F."/>
            <person name="Dominguez A."/>
            <person name="Elias M."/>
            <person name="Eslava A.P."/>
            <person name="Glaser F."/>
            <person name="Grimwood J."/>
            <person name="Gutierrez G."/>
            <person name="Heitman J."/>
            <person name="Henrissat B."/>
            <person name="Iturriaga E.A."/>
            <person name="Lang B.F."/>
            <person name="Lavin J.L."/>
            <person name="Lee S."/>
            <person name="Li W."/>
            <person name="Lindquist E."/>
            <person name="Lopez-Garcia S."/>
            <person name="Luque E.M."/>
            <person name="Marcos A.T."/>
            <person name="Martin J."/>
            <person name="McCluskey K."/>
            <person name="Medina H.R."/>
            <person name="Miralles-Duran A."/>
            <person name="Miyazaki A."/>
            <person name="Munoz-Torres E."/>
            <person name="Oguiza J.A."/>
            <person name="Ohm R."/>
            <person name="Olmedo M."/>
            <person name="Orejas M."/>
            <person name="Ortiz-Castellanos L."/>
            <person name="Pisabarro A.G."/>
            <person name="Rodriguez-Romero J."/>
            <person name="Ruiz-Herrera J."/>
            <person name="Ruiz-Vazquez R."/>
            <person name="Sanz C."/>
            <person name="Schackwitz W."/>
            <person name="Schmutz J."/>
            <person name="Shahriari M."/>
            <person name="Shelest E."/>
            <person name="Silva-Franco F."/>
            <person name="Soanes D."/>
            <person name="Syed K."/>
            <person name="Tagua V.G."/>
            <person name="Talbot N.J."/>
            <person name="Thon M."/>
            <person name="De vries R.P."/>
            <person name="Wiebenga A."/>
            <person name="Yadav J.S."/>
            <person name="Braun E.L."/>
            <person name="Baker S."/>
            <person name="Garre V."/>
            <person name="Horwitz B."/>
            <person name="Torres-Martinez S."/>
            <person name="Idnurm A."/>
            <person name="Herrera-Estrella A."/>
            <person name="Gabaldon T."/>
            <person name="Grigoriev I.V."/>
        </authorList>
    </citation>
    <scope>NUCLEOTIDE SEQUENCE [LARGE SCALE GENOMIC DNA]</scope>
    <source>
        <strain evidence="4">NRRL 1555(-)</strain>
    </source>
</reference>
<proteinExistence type="inferred from homology"/>
<dbReference type="EMBL" id="KV440981">
    <property type="protein sequence ID" value="OAD73309.1"/>
    <property type="molecule type" value="Genomic_DNA"/>
</dbReference>
<evidence type="ECO:0000256" key="1">
    <source>
        <dbReference type="ARBA" id="ARBA00007355"/>
    </source>
</evidence>
<dbReference type="VEuPathDB" id="FungiDB:PHYBLDRAFT_65913"/>
<dbReference type="PANTHER" id="PTHR32470:SF2">
    <property type="entry name" value="NADH DEHYDROGENASE [UBIQUINONE] 1 ALPHA SUBCOMPLEX ASSEMBLY FACTOR 2"/>
    <property type="match status" value="1"/>
</dbReference>
<feature type="compositionally biased region" description="Polar residues" evidence="2">
    <location>
        <begin position="149"/>
        <end position="163"/>
    </location>
</feature>